<protein>
    <recommendedName>
        <fullName evidence="2">histidine kinase</fullName>
        <ecNumber evidence="2">2.7.13.3</ecNumber>
    </recommendedName>
</protein>
<evidence type="ECO:0000256" key="6">
    <source>
        <dbReference type="SAM" id="Coils"/>
    </source>
</evidence>
<dbReference type="PANTHER" id="PTHR24421:SF63">
    <property type="entry name" value="SENSOR HISTIDINE KINASE DESK"/>
    <property type="match status" value="1"/>
</dbReference>
<evidence type="ECO:0000313" key="9">
    <source>
        <dbReference type="EMBL" id="UQZ85265.1"/>
    </source>
</evidence>
<sequence>MNGFKMRPFGKGMGVFQLIWLVYLTSPIYSILQKPTHDEWIGLALLLLFIVANCLCYWDEKRRMVYVLTMLAIIVFFCFHYHINFWFMSFYVAPVIGLMASVRQFYAGVVILLALFALVFGTHIHQFSGDDLVVLLPSSALMLVFPFIIRAGVRSKELRNQLNSANEEIARLIKNEERQRISRDLHDTLGHTLSLITLKSELAEKLIPRNPEKAAQEVRDIQMTSRAALKQVRELVSGMNAVSIHDEIRHARQILAAARIGVETEGDFAGLDASPLIQNILGMCLREAVTNVVKHSKASLCRIALHEDDSGITVTVSDNGEGLRRASCPTPSSGRGLLGMKERLDLIDGKLTFQAEEGQETTVTFTVPKIVKHQKSGENAQ</sequence>
<dbReference type="Proteomes" id="UP001057134">
    <property type="component" value="Chromosome"/>
</dbReference>
<feature type="transmembrane region" description="Helical" evidence="7">
    <location>
        <begin position="103"/>
        <end position="120"/>
    </location>
</feature>
<reference evidence="9" key="1">
    <citation type="submission" date="2018-02" db="EMBL/GenBank/DDBJ databases">
        <authorList>
            <person name="Kim S.-K."/>
            <person name="Jung H.-I."/>
            <person name="Lee S.-W."/>
        </authorList>
    </citation>
    <scope>NUCLEOTIDE SEQUENCE</scope>
    <source>
        <strain evidence="9">SK3146</strain>
    </source>
</reference>
<dbReference type="Gene3D" id="1.20.5.1930">
    <property type="match status" value="1"/>
</dbReference>
<dbReference type="SMART" id="SM00387">
    <property type="entry name" value="HATPase_c"/>
    <property type="match status" value="1"/>
</dbReference>
<evidence type="ECO:0000256" key="2">
    <source>
        <dbReference type="ARBA" id="ARBA00012438"/>
    </source>
</evidence>
<dbReference type="InterPro" id="IPR011712">
    <property type="entry name" value="Sig_transdc_His_kin_sub3_dim/P"/>
</dbReference>
<evidence type="ECO:0000256" key="5">
    <source>
        <dbReference type="ARBA" id="ARBA00023012"/>
    </source>
</evidence>
<evidence type="ECO:0000256" key="7">
    <source>
        <dbReference type="SAM" id="Phobius"/>
    </source>
</evidence>
<keyword evidence="7" id="KW-0472">Membrane</keyword>
<feature type="transmembrane region" description="Helical" evidence="7">
    <location>
        <begin position="40"/>
        <end position="58"/>
    </location>
</feature>
<keyword evidence="7" id="KW-1133">Transmembrane helix</keyword>
<proteinExistence type="predicted"/>
<evidence type="ECO:0000259" key="8">
    <source>
        <dbReference type="SMART" id="SM00387"/>
    </source>
</evidence>
<evidence type="ECO:0000256" key="4">
    <source>
        <dbReference type="ARBA" id="ARBA00022777"/>
    </source>
</evidence>
<feature type="transmembrane region" description="Helical" evidence="7">
    <location>
        <begin position="132"/>
        <end position="153"/>
    </location>
</feature>
<dbReference type="EC" id="2.7.13.3" evidence="2"/>
<keyword evidence="6" id="KW-0175">Coiled coil</keyword>
<feature type="domain" description="Histidine kinase/HSP90-like ATPase" evidence="8">
    <location>
        <begin position="276"/>
        <end position="371"/>
    </location>
</feature>
<reference evidence="9" key="2">
    <citation type="journal article" date="2021" name="J Anim Sci Technol">
        <title>Complete genome sequence of Paenibacillus konkukensis sp. nov. SK3146 as a potential probiotic strain.</title>
        <authorList>
            <person name="Jung H.I."/>
            <person name="Park S."/>
            <person name="Niu K.M."/>
            <person name="Lee S.W."/>
            <person name="Kothari D."/>
            <person name="Yi K.J."/>
            <person name="Kim S.K."/>
        </authorList>
    </citation>
    <scope>NUCLEOTIDE SEQUENCE</scope>
    <source>
        <strain evidence="9">SK3146</strain>
    </source>
</reference>
<accession>A0ABY4RTC0</accession>
<dbReference type="Pfam" id="PF23540">
    <property type="entry name" value="DesK_N"/>
    <property type="match status" value="1"/>
</dbReference>
<keyword evidence="5" id="KW-0902">Two-component regulatory system</keyword>
<dbReference type="Pfam" id="PF07730">
    <property type="entry name" value="HisKA_3"/>
    <property type="match status" value="1"/>
</dbReference>
<keyword evidence="10" id="KW-1185">Reference proteome</keyword>
<keyword evidence="7" id="KW-0812">Transmembrane</keyword>
<dbReference type="PANTHER" id="PTHR24421">
    <property type="entry name" value="NITRATE/NITRITE SENSOR PROTEIN NARX-RELATED"/>
    <property type="match status" value="1"/>
</dbReference>
<dbReference type="CDD" id="cd16917">
    <property type="entry name" value="HATPase_UhpB-NarQ-NarX-like"/>
    <property type="match status" value="1"/>
</dbReference>
<gene>
    <name evidence="9" type="primary">desK</name>
    <name evidence="9" type="ORF">SK3146_04554</name>
</gene>
<evidence type="ECO:0000256" key="1">
    <source>
        <dbReference type="ARBA" id="ARBA00000085"/>
    </source>
</evidence>
<dbReference type="InterPro" id="IPR003594">
    <property type="entry name" value="HATPase_dom"/>
</dbReference>
<evidence type="ECO:0000256" key="3">
    <source>
        <dbReference type="ARBA" id="ARBA00022679"/>
    </source>
</evidence>
<dbReference type="SUPFAM" id="SSF55874">
    <property type="entry name" value="ATPase domain of HSP90 chaperone/DNA topoisomerase II/histidine kinase"/>
    <property type="match status" value="1"/>
</dbReference>
<name>A0ABY4RTC0_9BACL</name>
<dbReference type="InterPro" id="IPR056374">
    <property type="entry name" value="DesK/YvfT_N"/>
</dbReference>
<dbReference type="GO" id="GO:0004673">
    <property type="term" value="F:protein histidine kinase activity"/>
    <property type="evidence" value="ECO:0007669"/>
    <property type="project" value="UniProtKB-EC"/>
</dbReference>
<keyword evidence="3 9" id="KW-0808">Transferase</keyword>
<dbReference type="InterPro" id="IPR050482">
    <property type="entry name" value="Sensor_HK_TwoCompSys"/>
</dbReference>
<organism evidence="9 10">
    <name type="scientific">Paenibacillus konkukensis</name>
    <dbReference type="NCBI Taxonomy" id="2020716"/>
    <lineage>
        <taxon>Bacteria</taxon>
        <taxon>Bacillati</taxon>
        <taxon>Bacillota</taxon>
        <taxon>Bacilli</taxon>
        <taxon>Bacillales</taxon>
        <taxon>Paenibacillaceae</taxon>
        <taxon>Paenibacillus</taxon>
    </lineage>
</organism>
<dbReference type="RefSeq" id="WP_249860924.1">
    <property type="nucleotide sequence ID" value="NZ_CP027059.1"/>
</dbReference>
<keyword evidence="4 9" id="KW-0418">Kinase</keyword>
<dbReference type="InterPro" id="IPR036890">
    <property type="entry name" value="HATPase_C_sf"/>
</dbReference>
<feature type="transmembrane region" description="Helical" evidence="7">
    <location>
        <begin position="65"/>
        <end position="83"/>
    </location>
</feature>
<feature type="coiled-coil region" evidence="6">
    <location>
        <begin position="148"/>
        <end position="182"/>
    </location>
</feature>
<dbReference type="EMBL" id="CP027059">
    <property type="protein sequence ID" value="UQZ85265.1"/>
    <property type="molecule type" value="Genomic_DNA"/>
</dbReference>
<dbReference type="Pfam" id="PF02518">
    <property type="entry name" value="HATPase_c"/>
    <property type="match status" value="1"/>
</dbReference>
<comment type="catalytic activity">
    <reaction evidence="1">
        <text>ATP + protein L-histidine = ADP + protein N-phospho-L-histidine.</text>
        <dbReference type="EC" id="2.7.13.3"/>
    </reaction>
</comment>
<dbReference type="Gene3D" id="3.30.565.10">
    <property type="entry name" value="Histidine kinase-like ATPase, C-terminal domain"/>
    <property type="match status" value="1"/>
</dbReference>
<evidence type="ECO:0000313" key="10">
    <source>
        <dbReference type="Proteomes" id="UP001057134"/>
    </source>
</evidence>